<keyword evidence="2" id="KW-1185">Reference proteome</keyword>
<reference evidence="1" key="2">
    <citation type="submission" date="2025-09" db="UniProtKB">
        <authorList>
            <consortium name="EnsemblPlants"/>
        </authorList>
    </citation>
    <scope>IDENTIFICATION</scope>
</reference>
<proteinExistence type="predicted"/>
<organism evidence="1 2">
    <name type="scientific">Avena sativa</name>
    <name type="common">Oat</name>
    <dbReference type="NCBI Taxonomy" id="4498"/>
    <lineage>
        <taxon>Eukaryota</taxon>
        <taxon>Viridiplantae</taxon>
        <taxon>Streptophyta</taxon>
        <taxon>Embryophyta</taxon>
        <taxon>Tracheophyta</taxon>
        <taxon>Spermatophyta</taxon>
        <taxon>Magnoliopsida</taxon>
        <taxon>Liliopsida</taxon>
        <taxon>Poales</taxon>
        <taxon>Poaceae</taxon>
        <taxon>BOP clade</taxon>
        <taxon>Pooideae</taxon>
        <taxon>Poodae</taxon>
        <taxon>Poeae</taxon>
        <taxon>Poeae Chloroplast Group 1 (Aveneae type)</taxon>
        <taxon>Aveninae</taxon>
        <taxon>Avena</taxon>
    </lineage>
</organism>
<name>A0ACD6AAI8_AVESA</name>
<dbReference type="Proteomes" id="UP001732700">
    <property type="component" value="Chromosome 7D"/>
</dbReference>
<protein>
    <submittedName>
        <fullName evidence="1">Uncharacterized protein</fullName>
    </submittedName>
</protein>
<evidence type="ECO:0000313" key="1">
    <source>
        <dbReference type="EnsemblPlants" id="AVESA.00010b.r2.7DG1343410.1.CDS.1"/>
    </source>
</evidence>
<dbReference type="EnsemblPlants" id="AVESA.00010b.r2.7DG1343410.1">
    <property type="protein sequence ID" value="AVESA.00010b.r2.7DG1343410.1.CDS.1"/>
    <property type="gene ID" value="AVESA.00010b.r2.7DG1343410"/>
</dbReference>
<evidence type="ECO:0000313" key="2">
    <source>
        <dbReference type="Proteomes" id="UP001732700"/>
    </source>
</evidence>
<accession>A0ACD6AAI8</accession>
<sequence length="171" mass="18147">MTNRGAMPARRDGAAVDVDFRRIPCAYTDKNLSVKVEEASVRSRGRLALRFLHQGGQTDIVAVEVAQAAVDGANDSSAPSQTTWQYMTRREEGSPGVWRTSRAPQGPLRLRVVITAGSGGKWLRSDGAVLPADWVPGGVYDTGLRVADVAASTCGGASCGSDDVDSDLELR</sequence>
<reference evidence="1" key="1">
    <citation type="submission" date="2021-05" db="EMBL/GenBank/DDBJ databases">
        <authorList>
            <person name="Scholz U."/>
            <person name="Mascher M."/>
            <person name="Fiebig A."/>
        </authorList>
    </citation>
    <scope>NUCLEOTIDE SEQUENCE [LARGE SCALE GENOMIC DNA]</scope>
</reference>